<accession>A0A918JH11</accession>
<dbReference type="InterPro" id="IPR036768">
    <property type="entry name" value="PolIII_chi_sf"/>
</dbReference>
<protein>
    <submittedName>
        <fullName evidence="1">DNA polymerase III subunit chi</fullName>
    </submittedName>
</protein>
<dbReference type="RefSeq" id="WP_189383666.1">
    <property type="nucleotide sequence ID" value="NZ_BAABFY010000002.1"/>
</dbReference>
<dbReference type="GO" id="GO:0032298">
    <property type="term" value="P:positive regulation of DNA-templated DNA replication initiation"/>
    <property type="evidence" value="ECO:0007669"/>
    <property type="project" value="TreeGrafter"/>
</dbReference>
<reference evidence="1" key="1">
    <citation type="journal article" date="2014" name="Int. J. Syst. Evol. Microbiol.">
        <title>Complete genome sequence of Corynebacterium casei LMG S-19264T (=DSM 44701T), isolated from a smear-ripened cheese.</title>
        <authorList>
            <consortium name="US DOE Joint Genome Institute (JGI-PGF)"/>
            <person name="Walter F."/>
            <person name="Albersmeier A."/>
            <person name="Kalinowski J."/>
            <person name="Ruckert C."/>
        </authorList>
    </citation>
    <scope>NUCLEOTIDE SEQUENCE</scope>
    <source>
        <strain evidence="1">KCTC 23732</strain>
    </source>
</reference>
<gene>
    <name evidence="1" type="ORF">GCM10011450_03050</name>
</gene>
<sequence length="145" mass="16086">MSTIDFAFGAGNRIRKACEVAYKHFQAGHQVLVYCTDAKRMQAFSKGLWGIEQTAFVPHLDAKDPNAGTVLIRTTAENPANVLVPGQDPPWLLNLDLACPPGYEQFARVLEIVSGHEQDKQLARERWKQYSANPANKVKAHSVTP</sequence>
<dbReference type="InterPro" id="IPR007459">
    <property type="entry name" value="DNA_pol3_chi"/>
</dbReference>
<dbReference type="Pfam" id="PF04364">
    <property type="entry name" value="DNA_pol3_chi"/>
    <property type="match status" value="1"/>
</dbReference>
<dbReference type="GO" id="GO:0003677">
    <property type="term" value="F:DNA binding"/>
    <property type="evidence" value="ECO:0007669"/>
    <property type="project" value="InterPro"/>
</dbReference>
<dbReference type="GO" id="GO:0003887">
    <property type="term" value="F:DNA-directed DNA polymerase activity"/>
    <property type="evidence" value="ECO:0007669"/>
    <property type="project" value="InterPro"/>
</dbReference>
<dbReference type="Gene3D" id="3.40.50.10110">
    <property type="entry name" value="DNA polymerase III subunit chi"/>
    <property type="match status" value="1"/>
</dbReference>
<comment type="caution">
    <text evidence="1">The sequence shown here is derived from an EMBL/GenBank/DDBJ whole genome shotgun (WGS) entry which is preliminary data.</text>
</comment>
<keyword evidence="2" id="KW-1185">Reference proteome</keyword>
<dbReference type="AlphaFoldDB" id="A0A918JH11"/>
<dbReference type="Proteomes" id="UP000608345">
    <property type="component" value="Unassembled WGS sequence"/>
</dbReference>
<evidence type="ECO:0000313" key="2">
    <source>
        <dbReference type="Proteomes" id="UP000608345"/>
    </source>
</evidence>
<name>A0A918JH11_9BURK</name>
<evidence type="ECO:0000313" key="1">
    <source>
        <dbReference type="EMBL" id="GGW76659.1"/>
    </source>
</evidence>
<dbReference type="SUPFAM" id="SSF102400">
    <property type="entry name" value="DNA polymerase III chi subunit"/>
    <property type="match status" value="1"/>
</dbReference>
<reference evidence="1" key="2">
    <citation type="submission" date="2020-09" db="EMBL/GenBank/DDBJ databases">
        <authorList>
            <person name="Sun Q."/>
            <person name="Kim S."/>
        </authorList>
    </citation>
    <scope>NUCLEOTIDE SEQUENCE</scope>
    <source>
        <strain evidence="1">KCTC 23732</strain>
    </source>
</reference>
<organism evidence="1 2">
    <name type="scientific">Advenella faeciporci</name>
    <dbReference type="NCBI Taxonomy" id="797535"/>
    <lineage>
        <taxon>Bacteria</taxon>
        <taxon>Pseudomonadati</taxon>
        <taxon>Pseudomonadota</taxon>
        <taxon>Betaproteobacteria</taxon>
        <taxon>Burkholderiales</taxon>
        <taxon>Alcaligenaceae</taxon>
    </lineage>
</organism>
<dbReference type="GO" id="GO:0006260">
    <property type="term" value="P:DNA replication"/>
    <property type="evidence" value="ECO:0007669"/>
    <property type="project" value="InterPro"/>
</dbReference>
<dbReference type="PANTHER" id="PTHR38767">
    <property type="entry name" value="DNA POLYMERASE III SUBUNIT CHI"/>
    <property type="match status" value="1"/>
</dbReference>
<proteinExistence type="predicted"/>
<dbReference type="EMBL" id="BMYS01000001">
    <property type="protein sequence ID" value="GGW76659.1"/>
    <property type="molecule type" value="Genomic_DNA"/>
</dbReference>
<dbReference type="PANTHER" id="PTHR38767:SF1">
    <property type="entry name" value="DNA POLYMERASE III SUBUNIT CHI"/>
    <property type="match status" value="1"/>
</dbReference>